<organism evidence="2 3">
    <name type="scientific">Microbacterium oxydans</name>
    <dbReference type="NCBI Taxonomy" id="82380"/>
    <lineage>
        <taxon>Bacteria</taxon>
        <taxon>Bacillati</taxon>
        <taxon>Actinomycetota</taxon>
        <taxon>Actinomycetes</taxon>
        <taxon>Micrococcales</taxon>
        <taxon>Microbacteriaceae</taxon>
        <taxon>Microbacterium</taxon>
    </lineage>
</organism>
<name>A0A0F0LFI5_9MICO</name>
<dbReference type="AlphaFoldDB" id="A0A0F0LFI5"/>
<protein>
    <submittedName>
        <fullName evidence="2">Uncharacterized protein</fullName>
    </submittedName>
</protein>
<feature type="region of interest" description="Disordered" evidence="1">
    <location>
        <begin position="44"/>
        <end position="70"/>
    </location>
</feature>
<reference evidence="2 3" key="1">
    <citation type="submission" date="2015-02" db="EMBL/GenBank/DDBJ databases">
        <title>Draft genome sequences of ten Microbacterium spp. with emphasis on heavy metal contaminated environments.</title>
        <authorList>
            <person name="Corretto E."/>
        </authorList>
    </citation>
    <scope>NUCLEOTIDE SEQUENCE [LARGE SCALE GENOMIC DNA]</scope>
    <source>
        <strain evidence="2 3">BEL4b</strain>
    </source>
</reference>
<evidence type="ECO:0000313" key="3">
    <source>
        <dbReference type="Proteomes" id="UP000033640"/>
    </source>
</evidence>
<comment type="caution">
    <text evidence="2">The sequence shown here is derived from an EMBL/GenBank/DDBJ whole genome shotgun (WGS) entry which is preliminary data.</text>
</comment>
<dbReference type="EMBL" id="JYIW01000017">
    <property type="protein sequence ID" value="KJL31050.1"/>
    <property type="molecule type" value="Genomic_DNA"/>
</dbReference>
<dbReference type="PATRIC" id="fig|82380.11.peg.517"/>
<evidence type="ECO:0000256" key="1">
    <source>
        <dbReference type="SAM" id="MobiDB-lite"/>
    </source>
</evidence>
<feature type="compositionally biased region" description="Basic and acidic residues" evidence="1">
    <location>
        <begin position="54"/>
        <end position="70"/>
    </location>
</feature>
<dbReference type="RefSeq" id="WP_045277944.1">
    <property type="nucleotide sequence ID" value="NZ_JYIW01000017.1"/>
</dbReference>
<dbReference type="Proteomes" id="UP000033640">
    <property type="component" value="Unassembled WGS sequence"/>
</dbReference>
<proteinExistence type="predicted"/>
<evidence type="ECO:0000313" key="2">
    <source>
        <dbReference type="EMBL" id="KJL31050.1"/>
    </source>
</evidence>
<sequence>MRNKIIIIGAIAFVAFAVGARASRVQVNQGESVRHQLVRMWNDPKERKRRRKAAEKAAERVRKGIEKARR</sequence>
<accession>A0A0F0LFI5</accession>
<gene>
    <name evidence="2" type="ORF">RS83_00501</name>
</gene>